<dbReference type="EMBL" id="AE010299">
    <property type="protein sequence ID" value="AAM05238.1"/>
    <property type="molecule type" value="Genomic_DNA"/>
</dbReference>
<dbReference type="KEGG" id="mac:MA_1832"/>
<sequence length="83" mass="9544">MPIQKRSHSLKGENAFLNIVYRDGNSPFVDYAFETGLLEKFPLTFKNGHLKAKRSLNYIIYWPCKALLPKLQKATGKKSIFLV</sequence>
<dbReference type="EnsemblBacteria" id="AAM05238">
    <property type="protein sequence ID" value="AAM05238"/>
    <property type="gene ID" value="MA_1832"/>
</dbReference>
<name>Q8TPS3_METAC</name>
<gene>
    <name evidence="1" type="ordered locus">MA_1832</name>
</gene>
<dbReference type="AlphaFoldDB" id="Q8TPS3"/>
<dbReference type="HOGENOM" id="CLU_2534639_0_0_2"/>
<evidence type="ECO:0000313" key="1">
    <source>
        <dbReference type="EMBL" id="AAM05238.1"/>
    </source>
</evidence>
<organism evidence="1 2">
    <name type="scientific">Methanosarcina acetivorans (strain ATCC 35395 / DSM 2834 / JCM 12185 / C2A)</name>
    <dbReference type="NCBI Taxonomy" id="188937"/>
    <lineage>
        <taxon>Archaea</taxon>
        <taxon>Methanobacteriati</taxon>
        <taxon>Methanobacteriota</taxon>
        <taxon>Stenosarchaea group</taxon>
        <taxon>Methanomicrobia</taxon>
        <taxon>Methanosarcinales</taxon>
        <taxon>Methanosarcinaceae</taxon>
        <taxon>Methanosarcina</taxon>
    </lineage>
</organism>
<dbReference type="Proteomes" id="UP000002487">
    <property type="component" value="Chromosome"/>
</dbReference>
<keyword evidence="2" id="KW-1185">Reference proteome</keyword>
<reference evidence="1 2" key="1">
    <citation type="journal article" date="2002" name="Genome Res.">
        <title>The genome of Methanosarcina acetivorans reveals extensive metabolic and physiological diversity.</title>
        <authorList>
            <person name="Galagan J.E."/>
            <person name="Nusbaum C."/>
            <person name="Roy A."/>
            <person name="Endrizzi M.G."/>
            <person name="Macdonald P."/>
            <person name="FitzHugh W."/>
            <person name="Calvo S."/>
            <person name="Engels R."/>
            <person name="Smirnov S."/>
            <person name="Atnoor D."/>
            <person name="Brown A."/>
            <person name="Allen N."/>
            <person name="Naylor J."/>
            <person name="Stange-Thomann N."/>
            <person name="DeArellano K."/>
            <person name="Johnson R."/>
            <person name="Linton L."/>
            <person name="McEwan P."/>
            <person name="McKernan K."/>
            <person name="Talamas J."/>
            <person name="Tirrell A."/>
            <person name="Ye W."/>
            <person name="Zimmer A."/>
            <person name="Barber R.D."/>
            <person name="Cann I."/>
            <person name="Graham D.E."/>
            <person name="Grahame D.A."/>
            <person name="Guss A."/>
            <person name="Hedderich R."/>
            <person name="Ingram-Smith C."/>
            <person name="Kuettner C.H."/>
            <person name="Krzycki J.A."/>
            <person name="Leigh J.A."/>
            <person name="Li W."/>
            <person name="Liu J."/>
            <person name="Mukhopadhyay B."/>
            <person name="Reeve J.N."/>
            <person name="Smith K."/>
            <person name="Springer T.A."/>
            <person name="Umayam L.A."/>
            <person name="White O."/>
            <person name="White R.H."/>
            <person name="de Macario E.C."/>
            <person name="Ferry J.G."/>
            <person name="Jarrell K.F."/>
            <person name="Jing H."/>
            <person name="Macario A.J.L."/>
            <person name="Paulsen I."/>
            <person name="Pritchett M."/>
            <person name="Sowers K.R."/>
            <person name="Swanson R.V."/>
            <person name="Zinder S.H."/>
            <person name="Lander E."/>
            <person name="Metcalf W.W."/>
            <person name="Birren B."/>
        </authorList>
    </citation>
    <scope>NUCLEOTIDE SEQUENCE [LARGE SCALE GENOMIC DNA]</scope>
    <source>
        <strain evidence="2">ATCC 35395 / DSM 2834 / JCM 12185 / C2A</strain>
    </source>
</reference>
<evidence type="ECO:0000313" key="2">
    <source>
        <dbReference type="Proteomes" id="UP000002487"/>
    </source>
</evidence>
<proteinExistence type="predicted"/>
<dbReference type="InParanoid" id="Q8TPS3"/>
<protein>
    <submittedName>
        <fullName evidence="1">Uncharacterized protein</fullName>
    </submittedName>
</protein>
<accession>Q8TPS3</accession>